<gene>
    <name evidence="3" type="ORF">XBI1_840012</name>
</gene>
<sequence>MERIGLIGGVSWASTMEYYRRLNMAVQETGENFESADLAIISLNFSKILSAQKQGNDSAELEILSKAAHQLAQADVKKILICSNTTSNTCDKLSKLINIPIINIIDATADKLLRMGVTCTGLIGTQYVMEREFYRQRLEARGIKVLVPRSRTREAIHESIYQDLCRYMLTDTSRGIMYRAIDELAESGAEAVILGCTEIPLIVRDSIYQNSIKIIDSIDAHIEAALSQTRLSTEFPQYQGNSIEHRSV</sequence>
<dbReference type="InterPro" id="IPR001920">
    <property type="entry name" value="Asp/Glu_race"/>
</dbReference>
<dbReference type="NCBIfam" id="TIGR00035">
    <property type="entry name" value="asp_race"/>
    <property type="match status" value="1"/>
</dbReference>
<organism evidence="3">
    <name type="scientific">Xenorhabdus bovienii str. Intermedium</name>
    <dbReference type="NCBI Taxonomy" id="1379677"/>
    <lineage>
        <taxon>Bacteria</taxon>
        <taxon>Pseudomonadati</taxon>
        <taxon>Pseudomonadota</taxon>
        <taxon>Gammaproteobacteria</taxon>
        <taxon>Enterobacterales</taxon>
        <taxon>Morganellaceae</taxon>
        <taxon>Xenorhabdus</taxon>
    </lineage>
</organism>
<evidence type="ECO:0000256" key="2">
    <source>
        <dbReference type="ARBA" id="ARBA00023235"/>
    </source>
</evidence>
<dbReference type="Pfam" id="PF01177">
    <property type="entry name" value="Asp_Glu_race"/>
    <property type="match status" value="1"/>
</dbReference>
<dbReference type="RefSeq" id="WP_051874927.1">
    <property type="nucleotide sequence ID" value="NZ_CAWLWA010000064.1"/>
</dbReference>
<dbReference type="Proteomes" id="UP000028480">
    <property type="component" value="Unassembled WGS sequence"/>
</dbReference>
<comment type="similarity">
    <text evidence="1">Belongs to the aspartate/glutamate racemases family.</text>
</comment>
<comment type="caution">
    <text evidence="3">The sequence shown here is derived from an EMBL/GenBank/DDBJ whole genome shotgun (WGS) entry which is preliminary data.</text>
</comment>
<evidence type="ECO:0000313" key="3">
    <source>
        <dbReference type="EMBL" id="CDH35102.1"/>
    </source>
</evidence>
<dbReference type="InterPro" id="IPR033134">
    <property type="entry name" value="Asp/Glu_racemase_AS_2"/>
</dbReference>
<dbReference type="PANTHER" id="PTHR21198">
    <property type="entry name" value="GLUTAMATE RACEMASE"/>
    <property type="match status" value="1"/>
</dbReference>
<dbReference type="PROSITE" id="PS00924">
    <property type="entry name" value="ASP_GLU_RACEMASE_2"/>
    <property type="match status" value="1"/>
</dbReference>
<dbReference type="GO" id="GO:0047661">
    <property type="term" value="F:amino-acid racemase activity"/>
    <property type="evidence" value="ECO:0007669"/>
    <property type="project" value="InterPro"/>
</dbReference>
<reference evidence="3" key="1">
    <citation type="submission" date="2013-07" db="EMBL/GenBank/DDBJ databases">
        <title>Sub-species coevolution in mutualistic symbiosis.</title>
        <authorList>
            <person name="Murfin K."/>
            <person name="Klassen J."/>
            <person name="Lee M."/>
            <person name="Forst S."/>
            <person name="Stock P."/>
            <person name="Goodrich-Blair H."/>
        </authorList>
    </citation>
    <scope>NUCLEOTIDE SEQUENCE [LARGE SCALE GENOMIC DNA]</scope>
    <source>
        <strain evidence="3">Intermedium</strain>
    </source>
</reference>
<dbReference type="AlphaFoldDB" id="A0A077QGB9"/>
<keyword evidence="2" id="KW-0413">Isomerase</keyword>
<dbReference type="InterPro" id="IPR015942">
    <property type="entry name" value="Asp/Glu/hydantoin_racemase"/>
</dbReference>
<name>A0A077QGB9_XENBV</name>
<dbReference type="HOGENOM" id="CLU_055360_1_0_6"/>
<dbReference type="PANTHER" id="PTHR21198:SF7">
    <property type="entry name" value="ASPARTATE-GLUTAMATE RACEMASE FAMILY"/>
    <property type="match status" value="1"/>
</dbReference>
<proteinExistence type="inferred from homology"/>
<dbReference type="SUPFAM" id="SSF53681">
    <property type="entry name" value="Aspartate/glutamate racemase"/>
    <property type="match status" value="2"/>
</dbReference>
<evidence type="ECO:0000256" key="1">
    <source>
        <dbReference type="ARBA" id="ARBA00007847"/>
    </source>
</evidence>
<dbReference type="InterPro" id="IPR004380">
    <property type="entry name" value="Asp_race"/>
</dbReference>
<dbReference type="EMBL" id="CBTB010000295">
    <property type="protein sequence ID" value="CDH35102.1"/>
    <property type="molecule type" value="Genomic_DNA"/>
</dbReference>
<dbReference type="Gene3D" id="3.40.50.1860">
    <property type="match status" value="2"/>
</dbReference>
<accession>A0A077QGB9</accession>
<protein>
    <submittedName>
        <fullName evidence="3">Putative aspartate/glutamate racemase</fullName>
    </submittedName>
</protein>